<dbReference type="Gene3D" id="1.20.58.240">
    <property type="entry name" value="STAT, domain 1"/>
    <property type="match status" value="1"/>
</dbReference>
<evidence type="ECO:0000259" key="2">
    <source>
        <dbReference type="PROSITE" id="PS52009"/>
    </source>
</evidence>
<dbReference type="PROSITE" id="PS52009">
    <property type="entry name" value="GH84"/>
    <property type="match status" value="1"/>
</dbReference>
<sequence>TDWTHVVSCTAKLALMQHWGLNTYLYGPKDDLKHRLLWREVYSPEEEGQLRTLVTEARSRGVTFVYALSPGQDIVFSSACDLTLLKRKLKQVSDLGCEAFAILFDDIDHSMCQADSEAFSSFAHAQVSVANEIYRFLGEPSVFLFCPTEYCGSLCSPCVSKSSYLQTLGADLQPNISVIWTGSKVISRTLSVDCLEEVGSVLQRPPLIWDNLHANDYDSRRLFLGPFKGREPQLRRHLRGLLLNPNCEFEANYIPLHTLGTWHRTPPGGEGGDDEPEYCPDSALSEALRDWMDELNQPLQPGDATADVIADTPDRADRPPAQAKPLPMFPLSSGSPPTSPAKGGENGSEGEAKRPPGEGLKHKAQGRVPCGGKGLLSEAQVRLLVGLHYLPHEHGPAAQRLLQDLTWLKSNCHLVSLNGKKTAQQKVEEWRGRASRLMALCEDIAELHCSVVGGVNRAVLYDLYPYVWDLRNTALVAKAFVCWLGCGTTTGAELLGVDSEPWVFKGGVSGEVQMLLPIGSSTELFTHPPPLFPTSRLYNVRPYHSKDKDLLLLMEEDQGEYPDSLLHHFPSQLRLDALPQLVDASVSRTLLTALLAALKANGSQGVFCEVQPTDRQRMEFLTKLGFLEILRGEARSREGVVLGRLL</sequence>
<dbReference type="GO" id="GO:0009100">
    <property type="term" value="P:glycoprotein metabolic process"/>
    <property type="evidence" value="ECO:0007669"/>
    <property type="project" value="TreeGrafter"/>
</dbReference>
<accession>A0A8C5AH96</accession>
<feature type="compositionally biased region" description="Basic and acidic residues" evidence="1">
    <location>
        <begin position="350"/>
        <end position="361"/>
    </location>
</feature>
<evidence type="ECO:0000313" key="4">
    <source>
        <dbReference type="Proteomes" id="UP000694546"/>
    </source>
</evidence>
<evidence type="ECO:0000313" key="3">
    <source>
        <dbReference type="Ensembl" id="ENSGMOP00000031863.1"/>
    </source>
</evidence>
<dbReference type="Gene3D" id="3.40.630.30">
    <property type="match status" value="1"/>
</dbReference>
<proteinExistence type="predicted"/>
<evidence type="ECO:0000256" key="1">
    <source>
        <dbReference type="SAM" id="MobiDB-lite"/>
    </source>
</evidence>
<dbReference type="Proteomes" id="UP000694546">
    <property type="component" value="Chromosome 17"/>
</dbReference>
<dbReference type="PANTHER" id="PTHR13170:SF23">
    <property type="entry name" value="PROTEIN O-GLCNACASE-LIKE"/>
    <property type="match status" value="1"/>
</dbReference>
<dbReference type="PANTHER" id="PTHR13170">
    <property type="entry name" value="O-GLCNACASE"/>
    <property type="match status" value="1"/>
</dbReference>
<reference evidence="3" key="1">
    <citation type="submission" date="2025-08" db="UniProtKB">
        <authorList>
            <consortium name="Ensembl"/>
        </authorList>
    </citation>
    <scope>IDENTIFICATION</scope>
</reference>
<keyword evidence="4" id="KW-1185">Reference proteome</keyword>
<reference evidence="3" key="2">
    <citation type="submission" date="2025-09" db="UniProtKB">
        <authorList>
            <consortium name="Ensembl"/>
        </authorList>
    </citation>
    <scope>IDENTIFICATION</scope>
</reference>
<dbReference type="Ensembl" id="ENSGMOT00000069783.1">
    <property type="protein sequence ID" value="ENSGMOP00000031863.1"/>
    <property type="gene ID" value="ENSGMOG00000006095.2"/>
</dbReference>
<organism evidence="3 4">
    <name type="scientific">Gadus morhua</name>
    <name type="common">Atlantic cod</name>
    <dbReference type="NCBI Taxonomy" id="8049"/>
    <lineage>
        <taxon>Eukaryota</taxon>
        <taxon>Metazoa</taxon>
        <taxon>Chordata</taxon>
        <taxon>Craniata</taxon>
        <taxon>Vertebrata</taxon>
        <taxon>Euteleostomi</taxon>
        <taxon>Actinopterygii</taxon>
        <taxon>Neopterygii</taxon>
        <taxon>Teleostei</taxon>
        <taxon>Neoteleostei</taxon>
        <taxon>Acanthomorphata</taxon>
        <taxon>Zeiogadaria</taxon>
        <taxon>Gadariae</taxon>
        <taxon>Gadiformes</taxon>
        <taxon>Gadoidei</taxon>
        <taxon>Gadidae</taxon>
        <taxon>Gadus</taxon>
    </lineage>
</organism>
<dbReference type="SUPFAM" id="SSF51445">
    <property type="entry name" value="(Trans)glycosidases"/>
    <property type="match status" value="1"/>
</dbReference>
<dbReference type="InterPro" id="IPR017853">
    <property type="entry name" value="GH"/>
</dbReference>
<dbReference type="InterPro" id="IPR011496">
    <property type="entry name" value="O-GlcNAcase_cat"/>
</dbReference>
<feature type="domain" description="GH84" evidence="2">
    <location>
        <begin position="1"/>
        <end position="267"/>
    </location>
</feature>
<dbReference type="GO" id="GO:0102571">
    <property type="term" value="F:[protein]-3-O-(N-acetyl-D-glucosaminyl)-L-serine/L-threonine O-N-acetyl-alpha-D-glucosaminase activity"/>
    <property type="evidence" value="ECO:0007669"/>
    <property type="project" value="UniProtKB-EC"/>
</dbReference>
<dbReference type="AlphaFoldDB" id="A0A8C5AH96"/>
<dbReference type="Pfam" id="PF07555">
    <property type="entry name" value="NAGidase"/>
    <property type="match status" value="1"/>
</dbReference>
<dbReference type="InterPro" id="IPR051822">
    <property type="entry name" value="Glycosyl_Hydrolase_84"/>
</dbReference>
<feature type="region of interest" description="Disordered" evidence="1">
    <location>
        <begin position="296"/>
        <end position="366"/>
    </location>
</feature>
<name>A0A8C5AH96_GADMO</name>
<dbReference type="GeneTree" id="ENSGT00390000007726"/>
<dbReference type="GO" id="GO:0016231">
    <property type="term" value="F:beta-N-acetylglucosaminidase activity"/>
    <property type="evidence" value="ECO:0007669"/>
    <property type="project" value="TreeGrafter"/>
</dbReference>
<dbReference type="Gene3D" id="3.20.20.80">
    <property type="entry name" value="Glycosidases"/>
    <property type="match status" value="1"/>
</dbReference>
<protein>
    <submittedName>
        <fullName evidence="3">Si:dkey-183c6.8</fullName>
    </submittedName>
</protein>